<proteinExistence type="predicted"/>
<reference evidence="1 2" key="1">
    <citation type="journal article" date="2012" name="J. Bacteriol.">
        <title>Complete genome sequence of the hyperthermophilic cellulolytic Crenarchaeon 'Thermogladius cellulolyticus' 1633.</title>
        <authorList>
            <person name="Mardanov A.V."/>
            <person name="Kochetkova T.V."/>
            <person name="Beletsky A.V."/>
            <person name="Bonch-Osmolovskaya E.A."/>
            <person name="Ravin N.V."/>
            <person name="Skryabin K.G."/>
        </authorList>
    </citation>
    <scope>NUCLEOTIDE SEQUENCE [LARGE SCALE GENOMIC DNA]</scope>
    <source>
        <strain evidence="2">DSM 22663 / VKM B-2946 / 1633</strain>
    </source>
</reference>
<dbReference type="EMBL" id="CP003531">
    <property type="protein sequence ID" value="AFK50505.1"/>
    <property type="molecule type" value="Genomic_DNA"/>
</dbReference>
<gene>
    <name evidence="1" type="ordered locus">TCELL_0080</name>
</gene>
<name>I3TCL7_THEC1</name>
<organism evidence="1 2">
    <name type="scientific">Thermogladius calderae (strain DSM 22663 / VKM B-2946 / 1633)</name>
    <dbReference type="NCBI Taxonomy" id="1184251"/>
    <lineage>
        <taxon>Archaea</taxon>
        <taxon>Thermoproteota</taxon>
        <taxon>Thermoprotei</taxon>
        <taxon>Desulfurococcales</taxon>
        <taxon>Desulfurococcaceae</taxon>
        <taxon>Thermogladius</taxon>
    </lineage>
</organism>
<dbReference type="STRING" id="1184251.TCELL_0080"/>
<dbReference type="HOGENOM" id="CLU_184178_0_0_2"/>
<dbReference type="Proteomes" id="UP000005270">
    <property type="component" value="Chromosome"/>
</dbReference>
<dbReference type="AlphaFoldDB" id="I3TCL7"/>
<protein>
    <submittedName>
        <fullName evidence="1">Uncharacterized protein</fullName>
    </submittedName>
</protein>
<dbReference type="KEGG" id="thg:TCELL_0080"/>
<sequence length="94" mass="10723">MGVYGMSEEVVFVVKVGGKEVEINENTLAVLRDYLKAPMSLDELARKLGLESWEEAYELIKAVPAWVLWTPPSMWNSRVKWYLQKQGGVNEHPS</sequence>
<evidence type="ECO:0000313" key="2">
    <source>
        <dbReference type="Proteomes" id="UP000005270"/>
    </source>
</evidence>
<evidence type="ECO:0000313" key="1">
    <source>
        <dbReference type="EMBL" id="AFK50505.1"/>
    </source>
</evidence>
<dbReference type="eggNOG" id="arCOG04059">
    <property type="taxonomic scope" value="Archaea"/>
</dbReference>
<dbReference type="InParanoid" id="I3TCL7"/>
<accession>I3TCL7</accession>
<keyword evidence="2" id="KW-1185">Reference proteome</keyword>